<feature type="compositionally biased region" description="Polar residues" evidence="1">
    <location>
        <begin position="173"/>
        <end position="189"/>
    </location>
</feature>
<organism evidence="2 3">
    <name type="scientific">Schizosaccharomyces japonicus (strain yFS275 / FY16936)</name>
    <name type="common">Fission yeast</name>
    <dbReference type="NCBI Taxonomy" id="402676"/>
    <lineage>
        <taxon>Eukaryota</taxon>
        <taxon>Fungi</taxon>
        <taxon>Dikarya</taxon>
        <taxon>Ascomycota</taxon>
        <taxon>Taphrinomycotina</taxon>
        <taxon>Schizosaccharomycetes</taxon>
        <taxon>Schizosaccharomycetales</taxon>
        <taxon>Schizosaccharomycetaceae</taxon>
        <taxon>Schizosaccharomyces</taxon>
    </lineage>
</organism>
<feature type="compositionally biased region" description="Polar residues" evidence="1">
    <location>
        <begin position="394"/>
        <end position="418"/>
    </location>
</feature>
<evidence type="ECO:0000313" key="3">
    <source>
        <dbReference type="Proteomes" id="UP000001744"/>
    </source>
</evidence>
<feature type="region of interest" description="Disordered" evidence="1">
    <location>
        <begin position="499"/>
        <end position="606"/>
    </location>
</feature>
<dbReference type="HOGENOM" id="CLU_332643_0_0_1"/>
<keyword evidence="3" id="KW-1185">Reference proteome</keyword>
<dbReference type="OMA" id="WGSTIEF"/>
<feature type="compositionally biased region" description="Polar residues" evidence="1">
    <location>
        <begin position="39"/>
        <end position="65"/>
    </location>
</feature>
<proteinExistence type="predicted"/>
<dbReference type="EMBL" id="KE651166">
    <property type="protein sequence ID" value="EEB05817.1"/>
    <property type="molecule type" value="Genomic_DNA"/>
</dbReference>
<feature type="compositionally biased region" description="Low complexity" evidence="1">
    <location>
        <begin position="448"/>
        <end position="471"/>
    </location>
</feature>
<reference evidence="2 3" key="1">
    <citation type="journal article" date="2011" name="Science">
        <title>Comparative functional genomics of the fission yeasts.</title>
        <authorList>
            <person name="Rhind N."/>
            <person name="Chen Z."/>
            <person name="Yassour M."/>
            <person name="Thompson D.A."/>
            <person name="Haas B.J."/>
            <person name="Habib N."/>
            <person name="Wapinski I."/>
            <person name="Roy S."/>
            <person name="Lin M.F."/>
            <person name="Heiman D.I."/>
            <person name="Young S.K."/>
            <person name="Furuya K."/>
            <person name="Guo Y."/>
            <person name="Pidoux A."/>
            <person name="Chen H.M."/>
            <person name="Robbertse B."/>
            <person name="Goldberg J.M."/>
            <person name="Aoki K."/>
            <person name="Bayne E.H."/>
            <person name="Berlin A.M."/>
            <person name="Desjardins C.A."/>
            <person name="Dobbs E."/>
            <person name="Dukaj L."/>
            <person name="Fan L."/>
            <person name="FitzGerald M.G."/>
            <person name="French C."/>
            <person name="Gujja S."/>
            <person name="Hansen K."/>
            <person name="Keifenheim D."/>
            <person name="Levin J.Z."/>
            <person name="Mosher R.A."/>
            <person name="Mueller C.A."/>
            <person name="Pfiffner J."/>
            <person name="Priest M."/>
            <person name="Russ C."/>
            <person name="Smialowska A."/>
            <person name="Swoboda P."/>
            <person name="Sykes S.M."/>
            <person name="Vaughn M."/>
            <person name="Vengrova S."/>
            <person name="Yoder R."/>
            <person name="Zeng Q."/>
            <person name="Allshire R."/>
            <person name="Baulcombe D."/>
            <person name="Birren B.W."/>
            <person name="Brown W."/>
            <person name="Ekwall K."/>
            <person name="Kellis M."/>
            <person name="Leatherwood J."/>
            <person name="Levin H."/>
            <person name="Margalit H."/>
            <person name="Martienssen R."/>
            <person name="Nieduszynski C.A."/>
            <person name="Spatafora J.W."/>
            <person name="Friedman N."/>
            <person name="Dalgaard J.Z."/>
            <person name="Baumann P."/>
            <person name="Niki H."/>
            <person name="Regev A."/>
            <person name="Nusbaum C."/>
        </authorList>
    </citation>
    <scope>NUCLEOTIDE SEQUENCE [LARGE SCALE GENOMIC DNA]</scope>
    <source>
        <strain evidence="3">yFS275 / FY16936</strain>
    </source>
</reference>
<evidence type="ECO:0000256" key="1">
    <source>
        <dbReference type="SAM" id="MobiDB-lite"/>
    </source>
</evidence>
<feature type="compositionally biased region" description="Low complexity" evidence="1">
    <location>
        <begin position="94"/>
        <end position="109"/>
    </location>
</feature>
<dbReference type="AlphaFoldDB" id="B6JWR6"/>
<feature type="region of interest" description="Disordered" evidence="1">
    <location>
        <begin position="39"/>
        <end position="192"/>
    </location>
</feature>
<feature type="region of interest" description="Disordered" evidence="1">
    <location>
        <begin position="209"/>
        <end position="262"/>
    </location>
</feature>
<feature type="region of interest" description="Disordered" evidence="1">
    <location>
        <begin position="330"/>
        <end position="482"/>
    </location>
</feature>
<dbReference type="Proteomes" id="UP000001744">
    <property type="component" value="Unassembled WGS sequence"/>
</dbReference>
<feature type="compositionally biased region" description="Low complexity" evidence="1">
    <location>
        <begin position="209"/>
        <end position="219"/>
    </location>
</feature>
<dbReference type="STRING" id="402676.B6JWR6"/>
<dbReference type="JaponicusDB" id="SJAG_00843"/>
<feature type="compositionally biased region" description="Low complexity" evidence="1">
    <location>
        <begin position="121"/>
        <end position="132"/>
    </location>
</feature>
<sequence length="869" mass="92918">MESSSKHVQADATVQPAGESNQADPLKFIFRKPKIKPSSINKTYLSKAQGTQPAKLSSTKVNGGTASVAKTEPSSATTTITTGNSKVRLSIKLSSSASSAASNASSRSNGTQTAWTHRVDSSTSLQSGHSGSAAAEKPKNASEPLAAADENASTPLFAAAAASSVSHRNSVSTPATTLSSTNSVQSMDSESAVRVLRNTLPPKPIDVAAASAVSSRAQSPHSANFREVSPSRLPSPTKSRRTSHVSEGKWDEIDDDDDDDWGSTIEFEDGTTVVIDAKTHKYQPVHIPPNLVSVAAQTETAVAAAAAAAAAAAETSPAARAVEAKATLFEASRTSSNSSLATEAAKTDSTTTSHSTILRLNSGAPPAPVDASTSEQPRPAAWSRPAWRRDSLNEHQQQMYHQQRPPTNQQYPPSQHSQHATHKNAPRAQEPMDKSNAAFPPSTHNEPVSRASRRSSVSTTVSQRSARSVSRNRPPAPTEQEPAIEELLEEQHKIMEEARQKAIERRKREEEELRKSRERALRKAEELSKSLAAKSSASKPAAAAPVTTQTAANDYTPASPEREDIKPPAADETQTQIATGDDASPRSAEPVPASNVPAPATPVTGDLSWRATCRPVKAKKSVPIHNTHTVEEPEQAVPNVSTTREMPANPPTSRHTKSRSIDEVILSIKDVILDNNAYKQRSTPMVPPPINTAPSISNGNVFESPGVMASTPTSRARVASTTPTVSFPILPHAPAVPTISTSVPATATSSAAMPLTSPSTTNYSRKAWLQRHRQEGNIRVFLPKVPPFHAVVDYNKNGTAIEGEILRIDEAKYSSKQQRSRPASITVSLPGTKMYHVVKCFATSTCNGVQTVREDHVRRERMNAESWRS</sequence>
<dbReference type="VEuPathDB" id="FungiDB:SJAG_00843"/>
<feature type="region of interest" description="Disordered" evidence="1">
    <location>
        <begin position="1"/>
        <end position="25"/>
    </location>
</feature>
<gene>
    <name evidence="2" type="ORF">SJAG_00843</name>
</gene>
<feature type="compositionally biased region" description="Acidic residues" evidence="1">
    <location>
        <begin position="252"/>
        <end position="262"/>
    </location>
</feature>
<dbReference type="OrthoDB" id="5397917at2759"/>
<feature type="compositionally biased region" description="Basic and acidic residues" evidence="1">
    <location>
        <begin position="499"/>
        <end position="528"/>
    </location>
</feature>
<feature type="region of interest" description="Disordered" evidence="1">
    <location>
        <begin position="631"/>
        <end position="658"/>
    </location>
</feature>
<feature type="compositionally biased region" description="Low complexity" evidence="1">
    <location>
        <begin position="529"/>
        <end position="552"/>
    </location>
</feature>
<dbReference type="RefSeq" id="XP_002172110.1">
    <property type="nucleotide sequence ID" value="XM_002172074.2"/>
</dbReference>
<feature type="compositionally biased region" description="Low complexity" evidence="1">
    <location>
        <begin position="152"/>
        <end position="172"/>
    </location>
</feature>
<protein>
    <submittedName>
        <fullName evidence="2">Uncharacterized protein</fullName>
    </submittedName>
</protein>
<accession>B6JWR6</accession>
<dbReference type="eggNOG" id="ENOG502T4MB">
    <property type="taxonomic scope" value="Eukaryota"/>
</dbReference>
<feature type="compositionally biased region" description="Polar residues" evidence="1">
    <location>
        <begin position="332"/>
        <end position="359"/>
    </location>
</feature>
<name>B6JWR6_SCHJY</name>
<dbReference type="GeneID" id="7048918"/>
<evidence type="ECO:0000313" key="2">
    <source>
        <dbReference type="EMBL" id="EEB05817.1"/>
    </source>
</evidence>